<reference evidence="1" key="1">
    <citation type="journal article" date="2020" name="mSystems">
        <title>Genome- and Community-Level Interaction Insights into Carbon Utilization and Element Cycling Functions of Hydrothermarchaeota in Hydrothermal Sediment.</title>
        <authorList>
            <person name="Zhou Z."/>
            <person name="Liu Y."/>
            <person name="Xu W."/>
            <person name="Pan J."/>
            <person name="Luo Z.H."/>
            <person name="Li M."/>
        </authorList>
    </citation>
    <scope>NUCLEOTIDE SEQUENCE [LARGE SCALE GENOMIC DNA]</scope>
    <source>
        <strain evidence="1">SpSt-732</strain>
    </source>
</reference>
<accession>A0A7C4BAZ8</accession>
<sequence length="105" mass="12266">MITKSFCEVFIKNYSTTVRVAIALDLIKRYGLTQFQAAKLTKIPQPLINYVLREKRKIRGLERIVNNPEVYNAIRETADEIMQGKPIDMCEICMRIRPHLNIRVT</sequence>
<dbReference type="GO" id="GO:0003677">
    <property type="term" value="F:DNA binding"/>
    <property type="evidence" value="ECO:0007669"/>
    <property type="project" value="InterPro"/>
</dbReference>
<dbReference type="EMBL" id="DTFF01000010">
    <property type="protein sequence ID" value="HGI86973.1"/>
    <property type="molecule type" value="Genomic_DNA"/>
</dbReference>
<comment type="caution">
    <text evidence="1">The sequence shown here is derived from an EMBL/GenBank/DDBJ whole genome shotgun (WGS) entry which is preliminary data.</text>
</comment>
<dbReference type="AlphaFoldDB" id="A0A7C4BAZ8"/>
<protein>
    <recommendedName>
        <fullName evidence="2">Transcriptional regulator</fullName>
    </recommendedName>
</protein>
<dbReference type="InterPro" id="IPR010982">
    <property type="entry name" value="Lambda_DNA-bd_dom_sf"/>
</dbReference>
<organism evidence="1">
    <name type="scientific">Ignisphaera aggregans</name>
    <dbReference type="NCBI Taxonomy" id="334771"/>
    <lineage>
        <taxon>Archaea</taxon>
        <taxon>Thermoproteota</taxon>
        <taxon>Thermoprotei</taxon>
        <taxon>Desulfurococcales</taxon>
        <taxon>Desulfurococcaceae</taxon>
        <taxon>Ignisphaera</taxon>
    </lineage>
</organism>
<evidence type="ECO:0008006" key="2">
    <source>
        <dbReference type="Google" id="ProtNLM"/>
    </source>
</evidence>
<dbReference type="SUPFAM" id="SSF47413">
    <property type="entry name" value="lambda repressor-like DNA-binding domains"/>
    <property type="match status" value="1"/>
</dbReference>
<name>A0A7C4BAZ8_9CREN</name>
<evidence type="ECO:0000313" key="1">
    <source>
        <dbReference type="EMBL" id="HGI86973.1"/>
    </source>
</evidence>
<gene>
    <name evidence="1" type="ORF">ENV14_01030</name>
</gene>
<proteinExistence type="predicted"/>